<dbReference type="EMBL" id="CDMZ01001113">
    <property type="protein sequence ID" value="CEM27498.1"/>
    <property type="molecule type" value="Genomic_DNA"/>
</dbReference>
<feature type="compositionally biased region" description="Basic and acidic residues" evidence="1">
    <location>
        <begin position="260"/>
        <end position="291"/>
    </location>
</feature>
<name>A0A0G4GDL5_9ALVE</name>
<keyword evidence="2" id="KW-1133">Transmembrane helix</keyword>
<accession>A0A0G4GDL5</accession>
<feature type="transmembrane region" description="Helical" evidence="2">
    <location>
        <begin position="86"/>
        <end position="105"/>
    </location>
</feature>
<gene>
    <name evidence="3" type="ORF">Cvel_21426</name>
</gene>
<reference evidence="3" key="1">
    <citation type="submission" date="2014-11" db="EMBL/GenBank/DDBJ databases">
        <authorList>
            <person name="Otto D Thomas"/>
            <person name="Naeem Raeece"/>
        </authorList>
    </citation>
    <scope>NUCLEOTIDE SEQUENCE</scope>
</reference>
<keyword evidence="2" id="KW-0472">Membrane</keyword>
<evidence type="ECO:0000256" key="1">
    <source>
        <dbReference type="SAM" id="MobiDB-lite"/>
    </source>
</evidence>
<proteinExistence type="predicted"/>
<feature type="region of interest" description="Disordered" evidence="1">
    <location>
        <begin position="238"/>
        <end position="331"/>
    </location>
</feature>
<dbReference type="AlphaFoldDB" id="A0A0G4GDL5"/>
<sequence length="694" mass="76834">MAGLRLSFTLWFYLLMSLCALPVCWGCVRLTSRTSFLQHQGRFCALQPRSRLVLLAKSWETASKETETATQGQENRPARKLPLRLIAVYIPLFPTLLALVAWRLFPLFSNWAFRFTCSGPTEESTKLFGNAFSTVFLPASGMALGTLSGTTVAALHGRLLELRKLYQEEVTRLESTGTSLRLLFRGDKNGLKRSYRALFRFTFASERRDQGTLRQIDAPLPWVEGISLFRRGREGIRNATHNSGLRSDDQGHSTRPAAELSHEGREENGRSDFSVRRPDSGEADEPLRGVEEETGEQRGALAVSLGTVQRDRERSREEKKGKPAKDVTGVEAVLRDFEEALSLDSPSGEENQEGDFSGSAAEVDAEAFGALRALMQVAEEAVEDPEKERDLALIAMVWPNESCEAALTLDSPENTVALRELYGRKTSMLLAAFPPAHYLMLSGLAVLQLTAHVFDSLNTRGDGGNFTLARLAFALTSGAFCWMAALLADLRDPSRGSFAVSDGPQPGSSSAATVGFQLPAGHAPSAGFDMMRSAPVIKRSEAERASLGLGKECDLMSLLLWPDHPTYVYKPVLDFIQEGYKPPSLPPCIYSLVRHCFDKLKHLVPLIRNEPTPPRGSEETDLVFVQRDPKEIGEALKGLHKCLQKTHKSMLQLLPKSVRESQEKSQQISSALCELFERAQEKVETAKYDARLEE</sequence>
<evidence type="ECO:0000313" key="3">
    <source>
        <dbReference type="EMBL" id="CEM27498.1"/>
    </source>
</evidence>
<feature type="transmembrane region" description="Helical" evidence="2">
    <location>
        <begin position="135"/>
        <end position="155"/>
    </location>
</feature>
<evidence type="ECO:0000256" key="2">
    <source>
        <dbReference type="SAM" id="Phobius"/>
    </source>
</evidence>
<dbReference type="VEuPathDB" id="CryptoDB:Cvel_21426"/>
<keyword evidence="2" id="KW-0812">Transmembrane</keyword>
<feature type="transmembrane region" description="Helical" evidence="2">
    <location>
        <begin position="6"/>
        <end position="28"/>
    </location>
</feature>
<organism evidence="3">
    <name type="scientific">Chromera velia CCMP2878</name>
    <dbReference type="NCBI Taxonomy" id="1169474"/>
    <lineage>
        <taxon>Eukaryota</taxon>
        <taxon>Sar</taxon>
        <taxon>Alveolata</taxon>
        <taxon>Colpodellida</taxon>
        <taxon>Chromeraceae</taxon>
        <taxon>Chromera</taxon>
    </lineage>
</organism>
<evidence type="ECO:0008006" key="4">
    <source>
        <dbReference type="Google" id="ProtNLM"/>
    </source>
</evidence>
<feature type="transmembrane region" description="Helical" evidence="2">
    <location>
        <begin position="428"/>
        <end position="447"/>
    </location>
</feature>
<feature type="compositionally biased region" description="Basic and acidic residues" evidence="1">
    <location>
        <begin position="309"/>
        <end position="325"/>
    </location>
</feature>
<protein>
    <recommendedName>
        <fullName evidence="4">Transmembrane protein</fullName>
    </recommendedName>
</protein>
<feature type="transmembrane region" description="Helical" evidence="2">
    <location>
        <begin position="467"/>
        <end position="488"/>
    </location>
</feature>